<dbReference type="SUPFAM" id="SSF102114">
    <property type="entry name" value="Radical SAM enzymes"/>
    <property type="match status" value="1"/>
</dbReference>
<dbReference type="PROSITE" id="PS51918">
    <property type="entry name" value="RADICAL_SAM"/>
    <property type="match status" value="1"/>
</dbReference>
<dbReference type="RefSeq" id="WP_015405678.1">
    <property type="nucleotide sequence ID" value="NC_020304.1"/>
</dbReference>
<dbReference type="SMART" id="SM00729">
    <property type="entry name" value="Elp3"/>
    <property type="match status" value="1"/>
</dbReference>
<dbReference type="PANTHER" id="PTHR42731">
    <property type="entry name" value="SLL1084 PROTEIN"/>
    <property type="match status" value="1"/>
</dbReference>
<dbReference type="AlphaFoldDB" id="M1PUK0"/>
<dbReference type="InterPro" id="IPR045784">
    <property type="entry name" value="Radical_SAM_N2"/>
</dbReference>
<evidence type="ECO:0000259" key="1">
    <source>
        <dbReference type="PROSITE" id="PS51918"/>
    </source>
</evidence>
<evidence type="ECO:0000313" key="2">
    <source>
        <dbReference type="EMBL" id="AGF79996.1"/>
    </source>
</evidence>
<dbReference type="CDD" id="cd01335">
    <property type="entry name" value="Radical_SAM"/>
    <property type="match status" value="1"/>
</dbReference>
<dbReference type="Gene3D" id="3.80.30.20">
    <property type="entry name" value="tm_1862 like domain"/>
    <property type="match status" value="1"/>
</dbReference>
<dbReference type="InterPro" id="IPR007197">
    <property type="entry name" value="rSAM"/>
</dbReference>
<dbReference type="GO" id="GO:0051536">
    <property type="term" value="F:iron-sulfur cluster binding"/>
    <property type="evidence" value="ECO:0007669"/>
    <property type="project" value="InterPro"/>
</dbReference>
<gene>
    <name evidence="2" type="ordered locus">UWK_03480</name>
</gene>
<dbReference type="eggNOG" id="COG1032">
    <property type="taxonomic scope" value="Bacteria"/>
</dbReference>
<dbReference type="Proteomes" id="UP000011721">
    <property type="component" value="Chromosome"/>
</dbReference>
<dbReference type="KEGG" id="dsf:UWK_03480"/>
<dbReference type="SFLD" id="SFLDG01082">
    <property type="entry name" value="B12-binding_domain_containing"/>
    <property type="match status" value="1"/>
</dbReference>
<proteinExistence type="predicted"/>
<dbReference type="GO" id="GO:0003824">
    <property type="term" value="F:catalytic activity"/>
    <property type="evidence" value="ECO:0007669"/>
    <property type="project" value="InterPro"/>
</dbReference>
<dbReference type="InterPro" id="IPR006638">
    <property type="entry name" value="Elp3/MiaA/NifB-like_rSAM"/>
</dbReference>
<reference evidence="3" key="1">
    <citation type="journal article" date="2013" name="Stand. Genomic Sci.">
        <title>Complete genome sequence of Desulfocapsa sulfexigens, a marine deltaproteobacterium specialized in disproportionating inorganic sulfur compounds.</title>
        <authorList>
            <person name="Finster K.W."/>
            <person name="Kjeldsen K.U."/>
            <person name="Kube M."/>
            <person name="Reinhardt R."/>
            <person name="Mussmann M."/>
            <person name="Amann R."/>
            <person name="Schreiber L."/>
        </authorList>
    </citation>
    <scope>NUCLEOTIDE SEQUENCE [LARGE SCALE GENOMIC DNA]</scope>
    <source>
        <strain evidence="3">DSM 10523 / SB164P1</strain>
    </source>
</reference>
<dbReference type="PANTHER" id="PTHR42731:SF5">
    <property type="entry name" value="RADICAL SAM DOMAIN PROTEIN"/>
    <property type="match status" value="1"/>
</dbReference>
<dbReference type="EMBL" id="CP003985">
    <property type="protein sequence ID" value="AGF79996.1"/>
    <property type="molecule type" value="Genomic_DNA"/>
</dbReference>
<feature type="domain" description="Radical SAM core" evidence="1">
    <location>
        <begin position="243"/>
        <end position="487"/>
    </location>
</feature>
<dbReference type="InterPro" id="IPR023404">
    <property type="entry name" value="rSAM_horseshoe"/>
</dbReference>
<dbReference type="Pfam" id="PF19864">
    <property type="entry name" value="Radical_SAM_N2"/>
    <property type="match status" value="1"/>
</dbReference>
<dbReference type="Pfam" id="PF04055">
    <property type="entry name" value="Radical_SAM"/>
    <property type="match status" value="1"/>
</dbReference>
<name>M1PUK0_DESSD</name>
<evidence type="ECO:0000313" key="3">
    <source>
        <dbReference type="Proteomes" id="UP000011721"/>
    </source>
</evidence>
<dbReference type="InterPro" id="IPR058240">
    <property type="entry name" value="rSAM_sf"/>
</dbReference>
<dbReference type="SFLD" id="SFLDS00029">
    <property type="entry name" value="Radical_SAM"/>
    <property type="match status" value="1"/>
</dbReference>
<dbReference type="PATRIC" id="fig|1167006.5.peg.3743"/>
<dbReference type="STRING" id="1167006.UWK_03480"/>
<protein>
    <submittedName>
        <fullName evidence="2">Fe-S oxidoreductase</fullName>
    </submittedName>
</protein>
<accession>M1PUK0</accession>
<keyword evidence="3" id="KW-1185">Reference proteome</keyword>
<organism evidence="2 3">
    <name type="scientific">Desulfocapsa sulfexigens (strain DSM 10523 / SB164P1)</name>
    <dbReference type="NCBI Taxonomy" id="1167006"/>
    <lineage>
        <taxon>Bacteria</taxon>
        <taxon>Pseudomonadati</taxon>
        <taxon>Thermodesulfobacteriota</taxon>
        <taxon>Desulfobulbia</taxon>
        <taxon>Desulfobulbales</taxon>
        <taxon>Desulfocapsaceae</taxon>
        <taxon>Desulfocapsa</taxon>
    </lineage>
</organism>
<sequence>MGRGKQKKQGADNTRLQDQESGTYLKKWTGRLPVALLYPNRYGVGVSSLGFQLVYSLLNDHDDLVCERFFLPEDNHSSLRSFESGRSLSEFSLLFYSISFEHDYVNIARLLLAGGVPLLAEDRSDGAVTPASPLVIGGGVATFMNPEPLAPFTDLFLLGEAEGMLSPLLSLFGSTLDSLSRSEILFQIQHKIDGAYVPSLYTPVYDDVTGRQTGTTPAPGIPERVTKVVVSTVTKAAHSQILSPEAEFSNLYVTELGRGCSRGCRFCAAGFIYRPPRLWDADAVVAGLEERNANVHRIGLLGMEMADQDELEMLSSYLLDSGCSLSFSSLRADRISGPLLTLLGSSGLKSVAIAPDGASERLRRVINKNLTEEDILVAVERLADVGLYKLKLYFMIGLPTETSEDLEEMLDLIGKIRERMLPFGKARGRLCEISLSVNCFAPKPWTPFQFHPFGGEQLEIHNDGLATHVVKSLKAKIDFLKKGISSEANVRMNNDKPDNVLFQAVLARGDRRLAMVLAKMAKTGKPWKQAMRQEGLTPEFFAVHQYGAGDYFPWNIVDHSIKQDYLWKEYQKGFAAKTTAPCDTTVCRRCGVCGD</sequence>
<dbReference type="HOGENOM" id="CLU_011543_3_3_7"/>